<dbReference type="Proteomes" id="UP000269669">
    <property type="component" value="Unassembled WGS sequence"/>
</dbReference>
<feature type="domain" description="HNH nuclease" evidence="1">
    <location>
        <begin position="220"/>
        <end position="272"/>
    </location>
</feature>
<proteinExistence type="predicted"/>
<keyword evidence="2" id="KW-0255">Endonuclease</keyword>
<evidence type="ECO:0000313" key="3">
    <source>
        <dbReference type="Proteomes" id="UP000269669"/>
    </source>
</evidence>
<keyword evidence="2" id="KW-0378">Hydrolase</keyword>
<name>A0A428MQQ9_9BACT</name>
<accession>A0A428MQQ9</accession>
<organism evidence="2 3">
    <name type="scientific">Edaphobacter aggregans</name>
    <dbReference type="NCBI Taxonomy" id="570835"/>
    <lineage>
        <taxon>Bacteria</taxon>
        <taxon>Pseudomonadati</taxon>
        <taxon>Acidobacteriota</taxon>
        <taxon>Terriglobia</taxon>
        <taxon>Terriglobales</taxon>
        <taxon>Acidobacteriaceae</taxon>
        <taxon>Edaphobacter</taxon>
    </lineage>
</organism>
<evidence type="ECO:0000259" key="1">
    <source>
        <dbReference type="Pfam" id="PF13391"/>
    </source>
</evidence>
<dbReference type="Pfam" id="PF13391">
    <property type="entry name" value="HNH_2"/>
    <property type="match status" value="1"/>
</dbReference>
<gene>
    <name evidence="2" type="ORF">EDE15_4885</name>
</gene>
<dbReference type="InterPro" id="IPR003615">
    <property type="entry name" value="HNH_nuc"/>
</dbReference>
<protein>
    <submittedName>
        <fullName evidence="2">HNH endonuclease</fullName>
    </submittedName>
</protein>
<sequence>MRYWWVNQNQTHRQEISGGYLWSPKRAQGDRRNPFYESMREVSPGDLVFSFFDTLIYGIGIALSNCYESPRPEEFGGVGMNWERIGWKIRVNFIEMQHKVRPKKHMDVLSAVLPGKYSPLQASGNGNQGIYLTELSAHFAEVLIGLIGRQAEELVQASAQQPALIRPPAEKADMEVWEHHLEQTIEEAEDIPETDRESLIIARRGQGLFKERVLRIERFCRVTKVERLEHLRASHCKPWRDSNNEERLNGENGLLLTPSIDHLFDRGFISFEDAGRLIISPVAHRESLRRMGIETEQTVNVGAFSEGQRTFLDFHRNSVLLQAQR</sequence>
<dbReference type="GO" id="GO:0004519">
    <property type="term" value="F:endonuclease activity"/>
    <property type="evidence" value="ECO:0007669"/>
    <property type="project" value="UniProtKB-KW"/>
</dbReference>
<keyword evidence="3" id="KW-1185">Reference proteome</keyword>
<comment type="caution">
    <text evidence="2">The sequence shown here is derived from an EMBL/GenBank/DDBJ whole genome shotgun (WGS) entry which is preliminary data.</text>
</comment>
<evidence type="ECO:0000313" key="2">
    <source>
        <dbReference type="EMBL" id="RSL19229.1"/>
    </source>
</evidence>
<keyword evidence="2" id="KW-0540">Nuclease</keyword>
<dbReference type="AlphaFoldDB" id="A0A428MQQ9"/>
<reference evidence="2 3" key="1">
    <citation type="submission" date="2018-12" db="EMBL/GenBank/DDBJ databases">
        <title>Sequencing of bacterial isolates from soil warming experiment in Harvard Forest, Massachusetts, USA.</title>
        <authorList>
            <person name="Deangelis K."/>
        </authorList>
    </citation>
    <scope>NUCLEOTIDE SEQUENCE [LARGE SCALE GENOMIC DNA]</scope>
    <source>
        <strain evidence="2 3">EB153</strain>
    </source>
</reference>
<dbReference type="OrthoDB" id="5678128at2"/>
<dbReference type="EMBL" id="RSDW01000001">
    <property type="protein sequence ID" value="RSL19229.1"/>
    <property type="molecule type" value="Genomic_DNA"/>
</dbReference>